<evidence type="ECO:0000313" key="3">
    <source>
        <dbReference type="Proteomes" id="UP001212498"/>
    </source>
</evidence>
<dbReference type="Proteomes" id="UP001212498">
    <property type="component" value="Unassembled WGS sequence"/>
</dbReference>
<feature type="transmembrane region" description="Helical" evidence="1">
    <location>
        <begin position="276"/>
        <end position="298"/>
    </location>
</feature>
<dbReference type="EMBL" id="JAPNUD010000133">
    <property type="protein sequence ID" value="MDA0645340.1"/>
    <property type="molecule type" value="Genomic_DNA"/>
</dbReference>
<accession>A0ABT4T7D1</accession>
<comment type="caution">
    <text evidence="2">The sequence shown here is derived from an EMBL/GenBank/DDBJ whole genome shotgun (WGS) entry which is preliminary data.</text>
</comment>
<proteinExistence type="predicted"/>
<protein>
    <submittedName>
        <fullName evidence="2">Uncharacterized protein</fullName>
    </submittedName>
</protein>
<name>A0ABT4T7D1_9ACTN</name>
<keyword evidence="3" id="KW-1185">Reference proteome</keyword>
<keyword evidence="1" id="KW-1133">Transmembrane helix</keyword>
<evidence type="ECO:0000256" key="1">
    <source>
        <dbReference type="SAM" id="Phobius"/>
    </source>
</evidence>
<keyword evidence="1" id="KW-0812">Transmembrane</keyword>
<dbReference type="RefSeq" id="WP_271279023.1">
    <property type="nucleotide sequence ID" value="NZ_BAABFD010000009.1"/>
</dbReference>
<feature type="transmembrane region" description="Helical" evidence="1">
    <location>
        <begin position="244"/>
        <end position="264"/>
    </location>
</feature>
<gene>
    <name evidence="2" type="ORF">OUY24_32340</name>
</gene>
<evidence type="ECO:0000313" key="2">
    <source>
        <dbReference type="EMBL" id="MDA0645340.1"/>
    </source>
</evidence>
<feature type="transmembrane region" description="Helical" evidence="1">
    <location>
        <begin position="218"/>
        <end position="238"/>
    </location>
</feature>
<reference evidence="2 3" key="1">
    <citation type="submission" date="2022-11" db="EMBL/GenBank/DDBJ databases">
        <title>Nonomuraea corallina sp. nov., a new species of the genus Nonomuraea isolated from sea side sediment in Thai sea.</title>
        <authorList>
            <person name="Ngamcharungchit C."/>
            <person name="Matsumoto A."/>
            <person name="Suriyachadkun C."/>
            <person name="Panbangred W."/>
            <person name="Inahashi Y."/>
            <person name="Intra B."/>
        </authorList>
    </citation>
    <scope>NUCLEOTIDE SEQUENCE [LARGE SCALE GENOMIC DNA]</scope>
    <source>
        <strain evidence="2 3">DSM 43553</strain>
    </source>
</reference>
<feature type="transmembrane region" description="Helical" evidence="1">
    <location>
        <begin position="313"/>
        <end position="332"/>
    </location>
</feature>
<organism evidence="2 3">
    <name type="scientific">Nonomuraea ferruginea</name>
    <dbReference type="NCBI Taxonomy" id="46174"/>
    <lineage>
        <taxon>Bacteria</taxon>
        <taxon>Bacillati</taxon>
        <taxon>Actinomycetota</taxon>
        <taxon>Actinomycetes</taxon>
        <taxon>Streptosporangiales</taxon>
        <taxon>Streptosporangiaceae</taxon>
        <taxon>Nonomuraea</taxon>
    </lineage>
</organism>
<sequence length="352" mass="37107">MGPLIAIVGSASPHRTYEPPLTDAAQVISAAESLGRELAVNSYRLAVFSSNPDFIESSVVKGYISSGCAEQRSIQVNSRFGKEAGFAEATAFRDCFDVRPDPGDDWEVGYYRALLSADGVLIIGGGRSAFTAGLIAISRSIPVVAAASLGGAAQRVWRRLAAAYDLVSDEDAHVMAEAWQAQSPSRLVASLSRQCELRTSRIQESDAEQRHAGWHATASLAVGVLFLLLALAAIPLSYSQPPGTALGITALVGAPVLAAGCGAIMRNAFDVAKSWVRTAVLGSAAGTITALLFLAAQLTTTPDILTTEGSRRLLFFILPIGFVSGLTFDAVYSRLRAQDVSFTTTLDRSPPT</sequence>
<keyword evidence="1" id="KW-0472">Membrane</keyword>